<sequence>MKDFQTMMSTCLASQRGQWGILRGLGVRSCFINADTWF</sequence>
<organism evidence="1 2">
    <name type="scientific">Helicobacter heilmannii</name>
    <dbReference type="NCBI Taxonomy" id="35817"/>
    <lineage>
        <taxon>Bacteria</taxon>
        <taxon>Pseudomonadati</taxon>
        <taxon>Campylobacterota</taxon>
        <taxon>Epsilonproteobacteria</taxon>
        <taxon>Campylobacterales</taxon>
        <taxon>Helicobacteraceae</taxon>
        <taxon>Helicobacter</taxon>
    </lineage>
</organism>
<reference evidence="2" key="1">
    <citation type="submission" date="2014-12" db="EMBL/GenBank/DDBJ databases">
        <authorList>
            <person name="Smet A."/>
        </authorList>
    </citation>
    <scope>NUCLEOTIDE SEQUENCE [LARGE SCALE GENOMIC DNA]</scope>
</reference>
<accession>A0A0K2Y3I3</accession>
<gene>
    <name evidence="1" type="ORF">HHE01_07940</name>
</gene>
<keyword evidence="2" id="KW-1185">Reference proteome</keyword>
<evidence type="ECO:0000313" key="2">
    <source>
        <dbReference type="Proteomes" id="UP000046090"/>
    </source>
</evidence>
<dbReference type="EMBL" id="CDMK01000002">
    <property type="protein sequence ID" value="CRI34993.1"/>
    <property type="molecule type" value="Genomic_DNA"/>
</dbReference>
<protein>
    <submittedName>
        <fullName evidence="1">Uncharacterized protein</fullName>
    </submittedName>
</protein>
<proteinExistence type="predicted"/>
<dbReference type="AlphaFoldDB" id="A0A0K2Y3I3"/>
<evidence type="ECO:0000313" key="1">
    <source>
        <dbReference type="EMBL" id="CRI34993.1"/>
    </source>
</evidence>
<name>A0A0K2Y3I3_HELHE</name>
<dbReference type="Proteomes" id="UP000046090">
    <property type="component" value="Unassembled WGS sequence"/>
</dbReference>